<protein>
    <submittedName>
        <fullName evidence="1">Uncharacterized protein</fullName>
    </submittedName>
</protein>
<accession>A0ACC2V9R0</accession>
<evidence type="ECO:0000313" key="2">
    <source>
        <dbReference type="Proteomes" id="UP001230649"/>
    </source>
</evidence>
<comment type="caution">
    <text evidence="1">The sequence shown here is derived from an EMBL/GenBank/DDBJ whole genome shotgun (WGS) entry which is preliminary data.</text>
</comment>
<dbReference type="Proteomes" id="UP001230649">
    <property type="component" value="Unassembled WGS sequence"/>
</dbReference>
<keyword evidence="2" id="KW-1185">Reference proteome</keyword>
<sequence>MIITVAVGIQDRPVTAPQVGPWDKNIAAFNSEGTFLGGMAAVSTVVFSYSGTPAFFNVIGEMREPKFYNRSLYICQTVVTATYLTIGIVVYYYCGQYLANPALGSAGVMVKKIAYGIALPGLFVSVTIYTHVGAKMIFVRLLRGSEHLKAHSFVHWAVWLGTVAGCVTISFILAESIPFFGALTSLIGATLGTFMCMVSNGWMWLHDNWSKRHTNKTLYFRSLVALNVFLIVAGIFIMVAGSVAAGKAIQDGYASGLVAALTMDFDRQRSRVQKERIDEESGDENDRQ</sequence>
<organism evidence="1 2">
    <name type="scientific">Naganishia adeliensis</name>
    <dbReference type="NCBI Taxonomy" id="92952"/>
    <lineage>
        <taxon>Eukaryota</taxon>
        <taxon>Fungi</taxon>
        <taxon>Dikarya</taxon>
        <taxon>Basidiomycota</taxon>
        <taxon>Agaricomycotina</taxon>
        <taxon>Tremellomycetes</taxon>
        <taxon>Filobasidiales</taxon>
        <taxon>Filobasidiaceae</taxon>
        <taxon>Naganishia</taxon>
    </lineage>
</organism>
<dbReference type="EMBL" id="JASBWS010000120">
    <property type="protein sequence ID" value="KAJ9095793.1"/>
    <property type="molecule type" value="Genomic_DNA"/>
</dbReference>
<evidence type="ECO:0000313" key="1">
    <source>
        <dbReference type="EMBL" id="KAJ9095793.1"/>
    </source>
</evidence>
<reference evidence="1" key="1">
    <citation type="submission" date="2023-04" db="EMBL/GenBank/DDBJ databases">
        <title>Draft Genome sequencing of Naganishia species isolated from polar environments using Oxford Nanopore Technology.</title>
        <authorList>
            <person name="Leo P."/>
            <person name="Venkateswaran K."/>
        </authorList>
    </citation>
    <scope>NUCLEOTIDE SEQUENCE</scope>
    <source>
        <strain evidence="1">MNA-CCFEE 5262</strain>
    </source>
</reference>
<gene>
    <name evidence="1" type="ORF">QFC20_006588</name>
</gene>
<proteinExistence type="predicted"/>
<name>A0ACC2V9R0_9TREE</name>